<dbReference type="NCBIfam" id="NF009917">
    <property type="entry name" value="PRK13377.1"/>
    <property type="match status" value="1"/>
</dbReference>
<dbReference type="RefSeq" id="WP_193781127.1">
    <property type="nucleotide sequence ID" value="NZ_JADDOJ010000056.1"/>
</dbReference>
<name>A0ABR9SGV3_9BURK</name>
<gene>
    <name evidence="2" type="primary">ligA</name>
    <name evidence="2" type="ORF">IM725_13515</name>
</gene>
<feature type="domain" description="Extradiol ring-cleavage dioxygenase LigAB LigA subunit" evidence="1">
    <location>
        <begin position="27"/>
        <end position="112"/>
    </location>
</feature>
<dbReference type="Proteomes" id="UP000715965">
    <property type="component" value="Unassembled WGS sequence"/>
</dbReference>
<sequence>MPLDKPYLDVPGTTIFDADQSRKGYWLNQFCMSLMKAANRERFKKDERAYLDEWAMTEEQKQAVLARDLNRCIALGGNIYFLAKIGATDGKSFQQMAGSMTGLSEEAYRDMMINGGRSPEGNRYLHEKK</sequence>
<dbReference type="InterPro" id="IPR036622">
    <property type="entry name" value="LigA_sf"/>
</dbReference>
<dbReference type="InterPro" id="IPR014159">
    <property type="entry name" value="PCA_LigA"/>
</dbReference>
<dbReference type="GO" id="GO:0018579">
    <property type="term" value="F:protocatechuate 4,5-dioxygenase activity"/>
    <property type="evidence" value="ECO:0007669"/>
    <property type="project" value="UniProtKB-EC"/>
</dbReference>
<evidence type="ECO:0000313" key="2">
    <source>
        <dbReference type="EMBL" id="MBE7941592.1"/>
    </source>
</evidence>
<comment type="caution">
    <text evidence="2">The sequence shown here is derived from an EMBL/GenBank/DDBJ whole genome shotgun (WGS) entry which is preliminary data.</text>
</comment>
<dbReference type="Gene3D" id="1.10.700.10">
    <property type="entry name" value="Dioxygenase LigAB, LigA subunit"/>
    <property type="match status" value="1"/>
</dbReference>
<dbReference type="InterPro" id="IPR011986">
    <property type="entry name" value="Xdiol_dOase_LigA"/>
</dbReference>
<organism evidence="2 3">
    <name type="scientific">Ramlibacter aquaticus</name>
    <dbReference type="NCBI Taxonomy" id="2780094"/>
    <lineage>
        <taxon>Bacteria</taxon>
        <taxon>Pseudomonadati</taxon>
        <taxon>Pseudomonadota</taxon>
        <taxon>Betaproteobacteria</taxon>
        <taxon>Burkholderiales</taxon>
        <taxon>Comamonadaceae</taxon>
        <taxon>Ramlibacter</taxon>
    </lineage>
</organism>
<dbReference type="CDD" id="cd07924">
    <property type="entry name" value="PCA_45_Doxase_A"/>
    <property type="match status" value="1"/>
</dbReference>
<dbReference type="NCBIfam" id="TIGR02792">
    <property type="entry name" value="PCA_ligA"/>
    <property type="match status" value="1"/>
</dbReference>
<dbReference type="SUPFAM" id="SSF48076">
    <property type="entry name" value="LigA subunit of an aromatic-ring-opening dioxygenase LigAB"/>
    <property type="match status" value="1"/>
</dbReference>
<protein>
    <submittedName>
        <fullName evidence="2">Protocatechuate 4,5-dioxygenase subunit alpha</fullName>
        <ecNumber evidence="2">1.13.11.8</ecNumber>
    </submittedName>
</protein>
<evidence type="ECO:0000313" key="3">
    <source>
        <dbReference type="Proteomes" id="UP000715965"/>
    </source>
</evidence>
<evidence type="ECO:0000259" key="1">
    <source>
        <dbReference type="Pfam" id="PF07746"/>
    </source>
</evidence>
<dbReference type="EC" id="1.13.11.8" evidence="2"/>
<reference evidence="2 3" key="1">
    <citation type="submission" date="2020-10" db="EMBL/GenBank/DDBJ databases">
        <title>Draft genome of Ramlibacter aquaticus LMG 30558.</title>
        <authorList>
            <person name="Props R."/>
        </authorList>
    </citation>
    <scope>NUCLEOTIDE SEQUENCE [LARGE SCALE GENOMIC DNA]</scope>
    <source>
        <strain evidence="2 3">LMG 30558</strain>
    </source>
</reference>
<dbReference type="Pfam" id="PF07746">
    <property type="entry name" value="LigA"/>
    <property type="match status" value="1"/>
</dbReference>
<dbReference type="EMBL" id="JADDOJ010000056">
    <property type="protein sequence ID" value="MBE7941592.1"/>
    <property type="molecule type" value="Genomic_DNA"/>
</dbReference>
<accession>A0ABR9SGV3</accession>
<proteinExistence type="predicted"/>
<keyword evidence="2" id="KW-0560">Oxidoreductase</keyword>
<keyword evidence="3" id="KW-1185">Reference proteome</keyword>